<feature type="transmembrane region" description="Helical" evidence="2">
    <location>
        <begin position="592"/>
        <end position="610"/>
    </location>
</feature>
<dbReference type="SUPFAM" id="SSF103481">
    <property type="entry name" value="Multidrug resistance efflux transporter EmrE"/>
    <property type="match status" value="1"/>
</dbReference>
<dbReference type="PANTHER" id="PTHR19346:SF4">
    <property type="entry name" value="SUGAR PHOSPHATE TRANSPORTER DOMAIN-CONTAINING PROTEIN"/>
    <property type="match status" value="1"/>
</dbReference>
<feature type="region of interest" description="Disordered" evidence="1">
    <location>
        <begin position="459"/>
        <end position="482"/>
    </location>
</feature>
<proteinExistence type="predicted"/>
<keyword evidence="2" id="KW-1133">Transmembrane helix</keyword>
<dbReference type="AlphaFoldDB" id="A0A922LAV4"/>
<comment type="caution">
    <text evidence="3">The sequence shown here is derived from an EMBL/GenBank/DDBJ whole genome shotgun (WGS) entry which is preliminary data.</text>
</comment>
<evidence type="ECO:0000313" key="3">
    <source>
        <dbReference type="EMBL" id="KAH9521440.1"/>
    </source>
</evidence>
<feature type="transmembrane region" description="Helical" evidence="2">
    <location>
        <begin position="616"/>
        <end position="638"/>
    </location>
</feature>
<feature type="transmembrane region" description="Helical" evidence="2">
    <location>
        <begin position="685"/>
        <end position="707"/>
    </location>
</feature>
<feature type="transmembrane region" description="Helical" evidence="2">
    <location>
        <begin position="536"/>
        <end position="558"/>
    </location>
</feature>
<feature type="transmembrane region" description="Helical" evidence="2">
    <location>
        <begin position="564"/>
        <end position="585"/>
    </location>
</feature>
<name>A0A922LAV4_DERFA</name>
<feature type="compositionally biased region" description="Polar residues" evidence="1">
    <location>
        <begin position="790"/>
        <end position="809"/>
    </location>
</feature>
<evidence type="ECO:0008006" key="5">
    <source>
        <dbReference type="Google" id="ProtNLM"/>
    </source>
</evidence>
<keyword evidence="2" id="KW-0812">Transmembrane</keyword>
<dbReference type="InterPro" id="IPR037185">
    <property type="entry name" value="EmrE-like"/>
</dbReference>
<feature type="region of interest" description="Disordered" evidence="1">
    <location>
        <begin position="782"/>
        <end position="809"/>
    </location>
</feature>
<keyword evidence="4" id="KW-1185">Reference proteome</keyword>
<reference evidence="3" key="2">
    <citation type="journal article" date="2022" name="Res Sq">
        <title>Comparative Genomics Reveals Insights into the Divergent Evolution of Astigmatic Mites and Household Pest Adaptations.</title>
        <authorList>
            <person name="Xiong Q."/>
            <person name="Wan A.T.-Y."/>
            <person name="Liu X.-Y."/>
            <person name="Fung C.S.-H."/>
            <person name="Xiao X."/>
            <person name="Malainual N."/>
            <person name="Hou J."/>
            <person name="Wang L."/>
            <person name="Wang M."/>
            <person name="Yang K."/>
            <person name="Cui Y."/>
            <person name="Leung E."/>
            <person name="Nong W."/>
            <person name="Shin S.-K."/>
            <person name="Au S."/>
            <person name="Jeong K.Y."/>
            <person name="Chew F.T."/>
            <person name="Hui J."/>
            <person name="Leung T.F."/>
            <person name="Tungtrongchitr A."/>
            <person name="Zhong N."/>
            <person name="Liu Z."/>
            <person name="Tsui S."/>
        </authorList>
    </citation>
    <scope>NUCLEOTIDE SEQUENCE</scope>
    <source>
        <strain evidence="3">Derf</strain>
        <tissue evidence="3">Whole organism</tissue>
    </source>
</reference>
<evidence type="ECO:0000256" key="2">
    <source>
        <dbReference type="SAM" id="Phobius"/>
    </source>
</evidence>
<feature type="transmembrane region" description="Helical" evidence="2">
    <location>
        <begin position="320"/>
        <end position="341"/>
    </location>
</feature>
<reference evidence="3" key="1">
    <citation type="submission" date="2013-05" db="EMBL/GenBank/DDBJ databases">
        <authorList>
            <person name="Yim A.K.Y."/>
            <person name="Chan T.F."/>
            <person name="Ji K.M."/>
            <person name="Liu X.Y."/>
            <person name="Zhou J.W."/>
            <person name="Li R.Q."/>
            <person name="Yang K.Y."/>
            <person name="Li J."/>
            <person name="Li M."/>
            <person name="Law P.T.W."/>
            <person name="Wu Y.L."/>
            <person name="Cai Z.L."/>
            <person name="Qin H."/>
            <person name="Bao Y."/>
            <person name="Leung R.K.K."/>
            <person name="Ng P.K.S."/>
            <person name="Zou J."/>
            <person name="Zhong X.J."/>
            <person name="Ran P.X."/>
            <person name="Zhong N.S."/>
            <person name="Liu Z.G."/>
            <person name="Tsui S.K.W."/>
        </authorList>
    </citation>
    <scope>NUCLEOTIDE SEQUENCE</scope>
    <source>
        <strain evidence="3">Derf</strain>
        <tissue evidence="3">Whole organism</tissue>
    </source>
</reference>
<evidence type="ECO:0000256" key="1">
    <source>
        <dbReference type="SAM" id="MobiDB-lite"/>
    </source>
</evidence>
<dbReference type="EMBL" id="ASGP02000002">
    <property type="protein sequence ID" value="KAH9521440.1"/>
    <property type="molecule type" value="Genomic_DNA"/>
</dbReference>
<evidence type="ECO:0000313" key="4">
    <source>
        <dbReference type="Proteomes" id="UP000790347"/>
    </source>
</evidence>
<feature type="transmembrane region" description="Helical" evidence="2">
    <location>
        <begin position="650"/>
        <end position="673"/>
    </location>
</feature>
<feature type="transmembrane region" description="Helical" evidence="2">
    <location>
        <begin position="714"/>
        <end position="734"/>
    </location>
</feature>
<protein>
    <recommendedName>
        <fullName evidence="5">Solute carrier family 35 member F4</fullName>
    </recommendedName>
</protein>
<gene>
    <name evidence="3" type="ORF">DERF_005101</name>
</gene>
<feature type="transmembrane region" description="Helical" evidence="2">
    <location>
        <begin position="746"/>
        <end position="771"/>
    </location>
</feature>
<dbReference type="Proteomes" id="UP000790347">
    <property type="component" value="Unassembled WGS sequence"/>
</dbReference>
<organism evidence="3 4">
    <name type="scientific">Dermatophagoides farinae</name>
    <name type="common">American house dust mite</name>
    <dbReference type="NCBI Taxonomy" id="6954"/>
    <lineage>
        <taxon>Eukaryota</taxon>
        <taxon>Metazoa</taxon>
        <taxon>Ecdysozoa</taxon>
        <taxon>Arthropoda</taxon>
        <taxon>Chelicerata</taxon>
        <taxon>Arachnida</taxon>
        <taxon>Acari</taxon>
        <taxon>Acariformes</taxon>
        <taxon>Sarcoptiformes</taxon>
        <taxon>Astigmata</taxon>
        <taxon>Psoroptidia</taxon>
        <taxon>Analgoidea</taxon>
        <taxon>Pyroglyphidae</taxon>
        <taxon>Dermatophagoidinae</taxon>
        <taxon>Dermatophagoides</taxon>
    </lineage>
</organism>
<dbReference type="PANTHER" id="PTHR19346">
    <property type="entry name" value="SUGAR PHOSPHATE TRANSPORTER DOMAIN-CONTAINING PROTEIN"/>
    <property type="match status" value="1"/>
</dbReference>
<dbReference type="InterPro" id="IPR026505">
    <property type="entry name" value="Solute_c_fam_35_mem_F3/F4"/>
</dbReference>
<feature type="transmembrane region" description="Helical" evidence="2">
    <location>
        <begin position="429"/>
        <end position="452"/>
    </location>
</feature>
<accession>A0A922LAV4</accession>
<sequence length="809" mass="89075">MWRGFGADTDSEPPAQRSYFRPRISSISGVLAMTKQRLFTMTPRDDTDQPPPAHTASIHPAVMSHTSGLNISNHHHLTDPYMLNGSLGLLARCPSPARSSYGDVMSFSRSASARPSIDSQTAHAIYVVSKKAMFWSVRLSQGRQNQIGQSMGGGGGGGVLGAGIGQIPTITTAAATVSSSSPPISIRTNDFIINNNNIDSDPDLLIDDNSEPIDTISHRFLSPQQPSQPPPRKRSLVQALLNSANLTSTTTSNQDNSGNINSIKMFMDSGSSTILPPAAGIHNFGDPLGIHDPSEAELGGVGHENVGPFVKRSRKILRGLLLMIIIALCWVAVIHLFRISFHRERILYSISAEHFNISKLFSSSSNNRPNSKQIENQNLNETKNLFRLLPPSQPPTPMALTSNKGPKMKQRLSAINEFPRSKFDAPYLVTWYCSVWNIFYMPVYLMIHAYFLSRRSKTNQNEQQQQQQQSCSNSGGSSAVSNNPFGSNVSNNKSACSGSSSIGTTDTTSSSATSIKKVLLESIQGIVDRGFTLMQFFSRCAFFCALCTLANYMLIFSLRILDATVVMALFATSVSLVYLLSWVVLHQQFVGIRIVGIIIVDTGVAILVYMDGIQNQTLATVMIAFGSAIVFAVYKVFMRRMIGYTTFAQMALFHSLVGVLNMLLAWPLILILYATGVEIIVWSEIPWLFMTGASLCFLIANLIASFGVICTYEFFITLGMFFAIPISAVIDIYINSVIFRDMKLGGVLLILIGFLVVLLPDNWNGYLMNAFRNRLKKWKRREENKKNGRVQDTTTGQLSRLRTSSGRVK</sequence>
<keyword evidence="2" id="KW-0472">Membrane</keyword>